<dbReference type="EMBL" id="JACBXS010000088">
    <property type="protein sequence ID" value="NYS26853.1"/>
    <property type="molecule type" value="Genomic_DNA"/>
</dbReference>
<dbReference type="PANTHER" id="PTHR42928">
    <property type="entry name" value="TRICARBOXYLATE-BINDING PROTEIN"/>
    <property type="match status" value="1"/>
</dbReference>
<dbReference type="InterPro" id="IPR042100">
    <property type="entry name" value="Bug_dom1"/>
</dbReference>
<comment type="similarity">
    <text evidence="1">Belongs to the UPF0065 (bug) family.</text>
</comment>
<dbReference type="RefSeq" id="WP_179907645.1">
    <property type="nucleotide sequence ID" value="NZ_JACBXS010000088.1"/>
</dbReference>
<organism evidence="3 4">
    <name type="scientific">Rhabdonatronobacter sediminivivens</name>
    <dbReference type="NCBI Taxonomy" id="2743469"/>
    <lineage>
        <taxon>Bacteria</taxon>
        <taxon>Pseudomonadati</taxon>
        <taxon>Pseudomonadota</taxon>
        <taxon>Alphaproteobacteria</taxon>
        <taxon>Rhodobacterales</taxon>
        <taxon>Paracoccaceae</taxon>
        <taxon>Rhabdonatronobacter</taxon>
    </lineage>
</organism>
<accession>A0A7Z0I2S7</accession>
<dbReference type="Gene3D" id="3.40.190.10">
    <property type="entry name" value="Periplasmic binding protein-like II"/>
    <property type="match status" value="1"/>
</dbReference>
<dbReference type="Gene3D" id="3.40.190.150">
    <property type="entry name" value="Bordetella uptake gene, domain 1"/>
    <property type="match status" value="1"/>
</dbReference>
<evidence type="ECO:0000313" key="3">
    <source>
        <dbReference type="EMBL" id="NYS26853.1"/>
    </source>
</evidence>
<name>A0A7Z0I2S7_9RHOB</name>
<reference evidence="3 4" key="1">
    <citation type="journal article" date="2000" name="Arch. Microbiol.">
        <title>Rhodobaca bogoriensis gen. nov. and sp. nov., an alkaliphilic purple nonsulfur bacterium from African Rift Valley soda lakes.</title>
        <authorList>
            <person name="Milford A.D."/>
            <person name="Achenbach L.A."/>
            <person name="Jung D.O."/>
            <person name="Madigan M.T."/>
        </authorList>
    </citation>
    <scope>NUCLEOTIDE SEQUENCE [LARGE SCALE GENOMIC DNA]</scope>
    <source>
        <strain evidence="3 4">2376</strain>
    </source>
</reference>
<keyword evidence="2" id="KW-0732">Signal</keyword>
<dbReference type="InterPro" id="IPR005064">
    <property type="entry name" value="BUG"/>
</dbReference>
<dbReference type="Pfam" id="PF03401">
    <property type="entry name" value="TctC"/>
    <property type="match status" value="1"/>
</dbReference>
<feature type="signal peptide" evidence="2">
    <location>
        <begin position="1"/>
        <end position="27"/>
    </location>
</feature>
<dbReference type="AlphaFoldDB" id="A0A7Z0I2S7"/>
<feature type="chain" id="PRO_5030831997" evidence="2">
    <location>
        <begin position="28"/>
        <end position="349"/>
    </location>
</feature>
<dbReference type="Proteomes" id="UP000529417">
    <property type="component" value="Unassembled WGS sequence"/>
</dbReference>
<sequence>MTDKTMKRGLMAAAAAAALVAPTAVVADWAPTRPIEFVIQTSPGGGSDTYARLWIGIIEKYGLSPVPITPVNMPGGAGAVSMAYMAGQAGDPHFITPTLNSLVTTALQQPIPVMYPSEDLTPLAKMLMDPFWLVTHPDNIGSWEEFLERCQNERLTSVGTGSRSEDEIQINLLQEAAGCQQFRYVPAGGGGEVASQVAGGHIDFNVNQPAEALPHYPERLIPIVQFVPERDEAFPDVPTHWELEIGTDSEVMDGVSYAEILDLVGGLHQMRGVMGAPGISDEAVAWYEDLFRQVFETDDWQEFMVNNAMSPVFMGAEEYGEWLVTFENNHVTAMRDIFGWDLRPDLRER</sequence>
<dbReference type="PANTHER" id="PTHR42928:SF1">
    <property type="entry name" value="BLR4371 PROTEIN"/>
    <property type="match status" value="1"/>
</dbReference>
<evidence type="ECO:0000256" key="1">
    <source>
        <dbReference type="ARBA" id="ARBA00006987"/>
    </source>
</evidence>
<keyword evidence="4" id="KW-1185">Reference proteome</keyword>
<dbReference type="CDD" id="cd07012">
    <property type="entry name" value="PBP2_Bug_TTT"/>
    <property type="match status" value="1"/>
</dbReference>
<protein>
    <submittedName>
        <fullName evidence="3">Tripartite tricarboxylate transporter substrate binding protein</fullName>
    </submittedName>
</protein>
<evidence type="ECO:0000313" key="4">
    <source>
        <dbReference type="Proteomes" id="UP000529417"/>
    </source>
</evidence>
<proteinExistence type="inferred from homology"/>
<evidence type="ECO:0000256" key="2">
    <source>
        <dbReference type="SAM" id="SignalP"/>
    </source>
</evidence>
<comment type="caution">
    <text evidence="3">The sequence shown here is derived from an EMBL/GenBank/DDBJ whole genome shotgun (WGS) entry which is preliminary data.</text>
</comment>
<dbReference type="PIRSF" id="PIRSF017082">
    <property type="entry name" value="YflP"/>
    <property type="match status" value="1"/>
</dbReference>
<gene>
    <name evidence="3" type="ORF">HUK65_18005</name>
</gene>